<evidence type="ECO:0000256" key="12">
    <source>
        <dbReference type="ARBA" id="ARBA00048679"/>
    </source>
</evidence>
<reference evidence="14 15" key="1">
    <citation type="submission" date="2019-12" db="EMBL/GenBank/DDBJ databases">
        <authorList>
            <person name="Scholz U."/>
            <person name="Mascher M."/>
            <person name="Fiebig A."/>
        </authorList>
    </citation>
    <scope>NUCLEOTIDE SEQUENCE</scope>
</reference>
<evidence type="ECO:0000313" key="14">
    <source>
        <dbReference type="EMBL" id="CAA2634051.1"/>
    </source>
</evidence>
<evidence type="ECO:0000256" key="5">
    <source>
        <dbReference type="ARBA" id="ARBA00022553"/>
    </source>
</evidence>
<evidence type="ECO:0000256" key="8">
    <source>
        <dbReference type="ARBA" id="ARBA00022777"/>
    </source>
</evidence>
<dbReference type="GO" id="GO:1902456">
    <property type="term" value="P:regulation of stomatal opening"/>
    <property type="evidence" value="ECO:0007669"/>
    <property type="project" value="UniProtKB-ARBA"/>
</dbReference>
<comment type="catalytic activity">
    <reaction evidence="11">
        <text>L-threonyl-[protein] + ATP = O-phospho-L-threonyl-[protein] + ADP + H(+)</text>
        <dbReference type="Rhea" id="RHEA:46608"/>
        <dbReference type="Rhea" id="RHEA-COMP:11060"/>
        <dbReference type="Rhea" id="RHEA-COMP:11605"/>
        <dbReference type="ChEBI" id="CHEBI:15378"/>
        <dbReference type="ChEBI" id="CHEBI:30013"/>
        <dbReference type="ChEBI" id="CHEBI:30616"/>
        <dbReference type="ChEBI" id="CHEBI:61977"/>
        <dbReference type="ChEBI" id="CHEBI:456216"/>
        <dbReference type="EC" id="2.7.11.1"/>
    </reaction>
</comment>
<dbReference type="InterPro" id="IPR001245">
    <property type="entry name" value="Ser-Thr/Tyr_kinase_cat_dom"/>
</dbReference>
<dbReference type="Pfam" id="PF07714">
    <property type="entry name" value="PK_Tyr_Ser-Thr"/>
    <property type="match status" value="1"/>
</dbReference>
<keyword evidence="9" id="KW-0067">ATP-binding</keyword>
<keyword evidence="4" id="KW-0723">Serine/threonine-protein kinase</keyword>
<proteinExistence type="predicted"/>
<dbReference type="Gene3D" id="1.10.510.10">
    <property type="entry name" value="Transferase(Phosphotransferase) domain 1"/>
    <property type="match status" value="1"/>
</dbReference>
<dbReference type="PROSITE" id="PS50011">
    <property type="entry name" value="PROTEIN_KINASE_DOM"/>
    <property type="match status" value="1"/>
</dbReference>
<dbReference type="EMBL" id="LR743604">
    <property type="protein sequence ID" value="CAA2634051.1"/>
    <property type="molecule type" value="Genomic_DNA"/>
</dbReference>
<dbReference type="SMART" id="SM00220">
    <property type="entry name" value="S_TKc"/>
    <property type="match status" value="1"/>
</dbReference>
<keyword evidence="15" id="KW-1185">Reference proteome</keyword>
<comment type="subcellular location">
    <subcellularLocation>
        <location evidence="1">Cytoplasm</location>
        <location evidence="1">Cytosol</location>
    </subcellularLocation>
</comment>
<dbReference type="CDD" id="cd13999">
    <property type="entry name" value="STKc_MAP3K-like"/>
    <property type="match status" value="1"/>
</dbReference>
<evidence type="ECO:0000256" key="1">
    <source>
        <dbReference type="ARBA" id="ARBA00004514"/>
    </source>
</evidence>
<dbReference type="PROSITE" id="PS00108">
    <property type="entry name" value="PROTEIN_KINASE_ST"/>
    <property type="match status" value="1"/>
</dbReference>
<name>A0A7I8JSJ9_SPIIN</name>
<evidence type="ECO:0000256" key="10">
    <source>
        <dbReference type="ARBA" id="ARBA00023137"/>
    </source>
</evidence>
<dbReference type="InterPro" id="IPR008271">
    <property type="entry name" value="Ser/Thr_kinase_AS"/>
</dbReference>
<keyword evidence="6" id="KW-0808">Transferase</keyword>
<dbReference type="SUPFAM" id="SSF56112">
    <property type="entry name" value="Protein kinase-like (PK-like)"/>
    <property type="match status" value="1"/>
</dbReference>
<dbReference type="GO" id="GO:0004713">
    <property type="term" value="F:protein tyrosine kinase activity"/>
    <property type="evidence" value="ECO:0007669"/>
    <property type="project" value="UniProtKB-KW"/>
</dbReference>
<evidence type="ECO:0000259" key="13">
    <source>
        <dbReference type="PROSITE" id="PS50011"/>
    </source>
</evidence>
<dbReference type="GO" id="GO:0004674">
    <property type="term" value="F:protein serine/threonine kinase activity"/>
    <property type="evidence" value="ECO:0007669"/>
    <property type="project" value="UniProtKB-KW"/>
</dbReference>
<evidence type="ECO:0000256" key="7">
    <source>
        <dbReference type="ARBA" id="ARBA00022741"/>
    </source>
</evidence>
<keyword evidence="8" id="KW-0418">Kinase</keyword>
<sequence length="376" mass="41183">MKGGGGGGFVRADQIDLKTLDQQLERHLSRVWTMEKKKEEGEGSGDTGKAREEWEIDSSKLIIKGIIARGTFGTVHRGVYDGQDVAVKLLDWGEEGSKTEAEVASLRVAFTQEVAVWHKLDHPNVTKFVGAIVGTGDVTIQTENGQLGMPSNLCCVVVEYLPGGTLKSYLIKNRRRKLVFKVVVQLALDLARGLSYLHSQRIVHRDVKTENMLLDKARTVKIADFGVARVEAQNPNEMTGETGTLGYMAPEVLNDNPYNRKCDVYSFGICLWEIYCCDMPYPDLTFSEISSAVVRQNLRPEIPKCCPSSLANVMKRCLDGNPDKRPEMDEVVGLLEAIDTSKGGGMIPRISSRVASASACTEVPDHGGGGRFSAAC</sequence>
<dbReference type="Gene3D" id="3.30.200.20">
    <property type="entry name" value="Phosphorylase Kinase, domain 1"/>
    <property type="match status" value="1"/>
</dbReference>
<dbReference type="FunFam" id="1.10.510.10:FF:000310">
    <property type="entry name" value="Serine/threonine-protein kinase HT1"/>
    <property type="match status" value="1"/>
</dbReference>
<protein>
    <recommendedName>
        <fullName evidence="2">non-specific serine/threonine protein kinase</fullName>
        <ecNumber evidence="2">2.7.11.1</ecNumber>
    </recommendedName>
</protein>
<evidence type="ECO:0000256" key="11">
    <source>
        <dbReference type="ARBA" id="ARBA00047899"/>
    </source>
</evidence>
<dbReference type="PRINTS" id="PR00109">
    <property type="entry name" value="TYRKINASE"/>
</dbReference>
<keyword evidence="10" id="KW-0829">Tyrosine-protein kinase</keyword>
<dbReference type="GO" id="GO:0005886">
    <property type="term" value="C:plasma membrane"/>
    <property type="evidence" value="ECO:0007669"/>
    <property type="project" value="TreeGrafter"/>
</dbReference>
<evidence type="ECO:0000256" key="2">
    <source>
        <dbReference type="ARBA" id="ARBA00012513"/>
    </source>
</evidence>
<evidence type="ECO:0000256" key="9">
    <source>
        <dbReference type="ARBA" id="ARBA00022840"/>
    </source>
</evidence>
<evidence type="ECO:0000256" key="3">
    <source>
        <dbReference type="ARBA" id="ARBA00022490"/>
    </source>
</evidence>
<dbReference type="InterPro" id="IPR011009">
    <property type="entry name" value="Kinase-like_dom_sf"/>
</dbReference>
<evidence type="ECO:0000256" key="4">
    <source>
        <dbReference type="ARBA" id="ARBA00022527"/>
    </source>
</evidence>
<keyword evidence="7" id="KW-0547">Nucleotide-binding</keyword>
<dbReference type="AlphaFoldDB" id="A0A7I8JSJ9"/>
<dbReference type="GO" id="GO:0010114">
    <property type="term" value="P:response to red light"/>
    <property type="evidence" value="ECO:0007669"/>
    <property type="project" value="UniProtKB-ARBA"/>
</dbReference>
<evidence type="ECO:0000313" key="15">
    <source>
        <dbReference type="Proteomes" id="UP001189122"/>
    </source>
</evidence>
<dbReference type="GO" id="GO:0001659">
    <property type="term" value="P:temperature homeostasis"/>
    <property type="evidence" value="ECO:0007669"/>
    <property type="project" value="UniProtKB-ARBA"/>
</dbReference>
<dbReference type="FunFam" id="3.30.200.20:FF:000034">
    <property type="entry name" value="Kinase suppressor of Ras 1"/>
    <property type="match status" value="1"/>
</dbReference>
<dbReference type="PANTHER" id="PTHR44329:SF280">
    <property type="entry name" value="PROTEIN KINASE"/>
    <property type="match status" value="1"/>
</dbReference>
<dbReference type="InterPro" id="IPR000719">
    <property type="entry name" value="Prot_kinase_dom"/>
</dbReference>
<comment type="catalytic activity">
    <reaction evidence="12">
        <text>L-seryl-[protein] + ATP = O-phospho-L-seryl-[protein] + ADP + H(+)</text>
        <dbReference type="Rhea" id="RHEA:17989"/>
        <dbReference type="Rhea" id="RHEA-COMP:9863"/>
        <dbReference type="Rhea" id="RHEA-COMP:11604"/>
        <dbReference type="ChEBI" id="CHEBI:15378"/>
        <dbReference type="ChEBI" id="CHEBI:29999"/>
        <dbReference type="ChEBI" id="CHEBI:30616"/>
        <dbReference type="ChEBI" id="CHEBI:83421"/>
        <dbReference type="ChEBI" id="CHEBI:456216"/>
        <dbReference type="EC" id="2.7.11.1"/>
    </reaction>
</comment>
<feature type="domain" description="Protein kinase" evidence="13">
    <location>
        <begin position="61"/>
        <end position="338"/>
    </location>
</feature>
<dbReference type="EC" id="2.7.11.1" evidence="2"/>
<dbReference type="GO" id="GO:0071244">
    <property type="term" value="P:cellular response to carbon dioxide"/>
    <property type="evidence" value="ECO:0007669"/>
    <property type="project" value="UniProtKB-ARBA"/>
</dbReference>
<dbReference type="PANTHER" id="PTHR44329">
    <property type="entry name" value="SERINE/THREONINE-PROTEIN KINASE TNNI3K-RELATED"/>
    <property type="match status" value="1"/>
</dbReference>
<keyword evidence="3" id="KW-0963">Cytoplasm</keyword>
<keyword evidence="5" id="KW-0597">Phosphoprotein</keyword>
<dbReference type="GO" id="GO:0005829">
    <property type="term" value="C:cytosol"/>
    <property type="evidence" value="ECO:0007669"/>
    <property type="project" value="UniProtKB-SubCell"/>
</dbReference>
<dbReference type="Proteomes" id="UP001189122">
    <property type="component" value="Unassembled WGS sequence"/>
</dbReference>
<gene>
    <name evidence="14" type="ORF">SI7747_17019515</name>
</gene>
<dbReference type="InterPro" id="IPR051681">
    <property type="entry name" value="Ser/Thr_Kinases-Pseudokinases"/>
</dbReference>
<accession>A0A7I8JSJ9</accession>
<dbReference type="GO" id="GO:0005524">
    <property type="term" value="F:ATP binding"/>
    <property type="evidence" value="ECO:0007669"/>
    <property type="project" value="UniProtKB-KW"/>
</dbReference>
<dbReference type="EMBL" id="CACRZD030000017">
    <property type="protein sequence ID" value="CAA6673099.1"/>
    <property type="molecule type" value="Genomic_DNA"/>
</dbReference>
<organism evidence="14">
    <name type="scientific">Spirodela intermedia</name>
    <name type="common">Intermediate duckweed</name>
    <dbReference type="NCBI Taxonomy" id="51605"/>
    <lineage>
        <taxon>Eukaryota</taxon>
        <taxon>Viridiplantae</taxon>
        <taxon>Streptophyta</taxon>
        <taxon>Embryophyta</taxon>
        <taxon>Tracheophyta</taxon>
        <taxon>Spermatophyta</taxon>
        <taxon>Magnoliopsida</taxon>
        <taxon>Liliopsida</taxon>
        <taxon>Araceae</taxon>
        <taxon>Lemnoideae</taxon>
        <taxon>Spirodela</taxon>
    </lineage>
</organism>
<dbReference type="GO" id="GO:0009637">
    <property type="term" value="P:response to blue light"/>
    <property type="evidence" value="ECO:0007669"/>
    <property type="project" value="UniProtKB-ARBA"/>
</dbReference>
<evidence type="ECO:0000256" key="6">
    <source>
        <dbReference type="ARBA" id="ARBA00022679"/>
    </source>
</evidence>